<accession>A0ABQ1NAT1</accession>
<dbReference type="EMBL" id="BMHL01000014">
    <property type="protein sequence ID" value="GGC64534.1"/>
    <property type="molecule type" value="Genomic_DNA"/>
</dbReference>
<keyword evidence="1" id="KW-1133">Transmembrane helix</keyword>
<proteinExistence type="predicted"/>
<gene>
    <name evidence="2" type="ORF">GCM10011400_60670</name>
</gene>
<dbReference type="Proteomes" id="UP000602004">
    <property type="component" value="Unassembled WGS sequence"/>
</dbReference>
<keyword evidence="1" id="KW-0472">Membrane</keyword>
<name>A0ABQ1NAT1_9BURK</name>
<protein>
    <submittedName>
        <fullName evidence="2">Uncharacterized protein</fullName>
    </submittedName>
</protein>
<keyword evidence="1" id="KW-0812">Transmembrane</keyword>
<sequence length="49" mass="5160">MMTVCFVFATLLLQILVPYHRSASRPLLALGSIAAAVMGVAAAMMLLPV</sequence>
<evidence type="ECO:0000256" key="1">
    <source>
        <dbReference type="SAM" id="Phobius"/>
    </source>
</evidence>
<reference evidence="3" key="1">
    <citation type="journal article" date="2019" name="Int. J. Syst. Evol. Microbiol.">
        <title>The Global Catalogue of Microorganisms (GCM) 10K type strain sequencing project: providing services to taxonomists for standard genome sequencing and annotation.</title>
        <authorList>
            <consortium name="The Broad Institute Genomics Platform"/>
            <consortium name="The Broad Institute Genome Sequencing Center for Infectious Disease"/>
            <person name="Wu L."/>
            <person name="Ma J."/>
        </authorList>
    </citation>
    <scope>NUCLEOTIDE SEQUENCE [LARGE SCALE GENOMIC DNA]</scope>
    <source>
        <strain evidence="3">CGMCC 1.15103</strain>
    </source>
</reference>
<organism evidence="2 3">
    <name type="scientific">Paraburkholderia caffeinilytica</name>
    <dbReference type="NCBI Taxonomy" id="1761016"/>
    <lineage>
        <taxon>Bacteria</taxon>
        <taxon>Pseudomonadati</taxon>
        <taxon>Pseudomonadota</taxon>
        <taxon>Betaproteobacteria</taxon>
        <taxon>Burkholderiales</taxon>
        <taxon>Burkholderiaceae</taxon>
        <taxon>Paraburkholderia</taxon>
    </lineage>
</organism>
<keyword evidence="3" id="KW-1185">Reference proteome</keyword>
<dbReference type="RefSeq" id="WP_162831426.1">
    <property type="nucleotide sequence ID" value="NZ_BMHL01000014.1"/>
</dbReference>
<feature type="transmembrane region" description="Helical" evidence="1">
    <location>
        <begin position="28"/>
        <end position="47"/>
    </location>
</feature>
<evidence type="ECO:0000313" key="3">
    <source>
        <dbReference type="Proteomes" id="UP000602004"/>
    </source>
</evidence>
<evidence type="ECO:0000313" key="2">
    <source>
        <dbReference type="EMBL" id="GGC64534.1"/>
    </source>
</evidence>
<comment type="caution">
    <text evidence="2">The sequence shown here is derived from an EMBL/GenBank/DDBJ whole genome shotgun (WGS) entry which is preliminary data.</text>
</comment>